<keyword evidence="1" id="KW-1133">Transmembrane helix</keyword>
<gene>
    <name evidence="2" type="ORF">OM075_00610</name>
</gene>
<keyword evidence="1" id="KW-0812">Transmembrane</keyword>
<organism evidence="2 3">
    <name type="scientific">Plebeiibacterium sediminum</name>
    <dbReference type="NCBI Taxonomy" id="2992112"/>
    <lineage>
        <taxon>Bacteria</taxon>
        <taxon>Pseudomonadati</taxon>
        <taxon>Bacteroidota</taxon>
        <taxon>Bacteroidia</taxon>
        <taxon>Marinilabiliales</taxon>
        <taxon>Marinilabiliaceae</taxon>
        <taxon>Plebeiibacterium</taxon>
    </lineage>
</organism>
<keyword evidence="1" id="KW-0472">Membrane</keyword>
<sequence>MALQFVKNFFNKIDPQDMFKTVASGVDKAFFTNEERSDINKEIYYAQLEFAKTESNANTISSKARRSLAFMVAIPFMLFKSIASGLAMFGYTSQANQVDTINNGIAIYFGGIMTYYFGIYLYQQHTKNQAVKRLRKVSDKIEAKQQSETND</sequence>
<feature type="transmembrane region" description="Helical" evidence="1">
    <location>
        <begin position="68"/>
        <end position="93"/>
    </location>
</feature>
<dbReference type="RefSeq" id="WP_301188512.1">
    <property type="nucleotide sequence ID" value="NZ_JAPDPJ010000001.1"/>
</dbReference>
<proteinExistence type="predicted"/>
<protein>
    <submittedName>
        <fullName evidence="2">Uncharacterized protein</fullName>
    </submittedName>
</protein>
<keyword evidence="3" id="KW-1185">Reference proteome</keyword>
<comment type="caution">
    <text evidence="2">The sequence shown here is derived from an EMBL/GenBank/DDBJ whole genome shotgun (WGS) entry which is preliminary data.</text>
</comment>
<feature type="transmembrane region" description="Helical" evidence="1">
    <location>
        <begin position="105"/>
        <end position="123"/>
    </location>
</feature>
<evidence type="ECO:0000256" key="1">
    <source>
        <dbReference type="SAM" id="Phobius"/>
    </source>
</evidence>
<name>A0AAE3M147_9BACT</name>
<evidence type="ECO:0000313" key="2">
    <source>
        <dbReference type="EMBL" id="MCW3784941.1"/>
    </source>
</evidence>
<reference evidence="2" key="1">
    <citation type="submission" date="2022-10" db="EMBL/GenBank/DDBJ databases">
        <authorList>
            <person name="Yu W.X."/>
        </authorList>
    </citation>
    <scope>NUCLEOTIDE SEQUENCE</scope>
    <source>
        <strain evidence="2">AAT</strain>
    </source>
</reference>
<evidence type="ECO:0000313" key="3">
    <source>
        <dbReference type="Proteomes" id="UP001209229"/>
    </source>
</evidence>
<accession>A0AAE3M147</accession>
<dbReference type="Proteomes" id="UP001209229">
    <property type="component" value="Unassembled WGS sequence"/>
</dbReference>
<dbReference type="AlphaFoldDB" id="A0AAE3M147"/>
<dbReference type="EMBL" id="JAPDPJ010000001">
    <property type="protein sequence ID" value="MCW3784941.1"/>
    <property type="molecule type" value="Genomic_DNA"/>
</dbReference>